<dbReference type="EMBL" id="DXHP01000195">
    <property type="protein sequence ID" value="HIW07439.1"/>
    <property type="molecule type" value="Genomic_DNA"/>
</dbReference>
<proteinExistence type="predicted"/>
<dbReference type="PANTHER" id="PTHR37421">
    <property type="entry name" value="UPF0260 PROTEIN YCGN"/>
    <property type="match status" value="1"/>
</dbReference>
<reference evidence="1" key="1">
    <citation type="journal article" date="2021" name="PeerJ">
        <title>Extensive microbial diversity within the chicken gut microbiome revealed by metagenomics and culture.</title>
        <authorList>
            <person name="Gilroy R."/>
            <person name="Ravi A."/>
            <person name="Getino M."/>
            <person name="Pursley I."/>
            <person name="Horton D.L."/>
            <person name="Alikhan N.F."/>
            <person name="Baker D."/>
            <person name="Gharbi K."/>
            <person name="Hall N."/>
            <person name="Watson M."/>
            <person name="Adriaenssens E.M."/>
            <person name="Foster-Nyarko E."/>
            <person name="Jarju S."/>
            <person name="Secka A."/>
            <person name="Antonio M."/>
            <person name="Oren A."/>
            <person name="Chaudhuri R.R."/>
            <person name="La Ragione R."/>
            <person name="Hildebrand F."/>
            <person name="Pallen M.J."/>
        </authorList>
    </citation>
    <scope>NUCLEOTIDE SEQUENCE</scope>
    <source>
        <strain evidence="1">CHK160-9182</strain>
    </source>
</reference>
<comment type="caution">
    <text evidence="1">The sequence shown here is derived from an EMBL/GenBank/DDBJ whole genome shotgun (WGS) entry which is preliminary data.</text>
</comment>
<gene>
    <name evidence="1" type="ORF">H9889_08985</name>
</gene>
<dbReference type="NCBIfam" id="NF003501">
    <property type="entry name" value="PRK05170.1-5"/>
    <property type="match status" value="1"/>
</dbReference>
<protein>
    <submittedName>
        <fullName evidence="1">YcgN family cysteine cluster protein</fullName>
    </submittedName>
</protein>
<organism evidence="1 2">
    <name type="scientific">Candidatus Ignatzschineria merdigallinarum</name>
    <dbReference type="NCBI Taxonomy" id="2838621"/>
    <lineage>
        <taxon>Bacteria</taxon>
        <taxon>Pseudomonadati</taxon>
        <taxon>Pseudomonadota</taxon>
        <taxon>Gammaproteobacteria</taxon>
        <taxon>Cardiobacteriales</taxon>
        <taxon>Ignatzschineriaceae</taxon>
        <taxon>Ignatzschineria</taxon>
    </lineage>
</organism>
<sequence length="148" mass="17280">MRENFWELPLGTLTKPEWEALCDGCGLCCINKLEDEDSGEIYYTNVACDLLNLKTCQCQHYQTRHQYVPECIELSINDIETFPWLPKTCAYRLRFEEKALPHWHYLISKDRSQVRREGLLQGITLIAESDMADDADLEDYVLESVIEL</sequence>
<evidence type="ECO:0000313" key="2">
    <source>
        <dbReference type="Proteomes" id="UP000823934"/>
    </source>
</evidence>
<dbReference type="Proteomes" id="UP000823934">
    <property type="component" value="Unassembled WGS sequence"/>
</dbReference>
<dbReference type="NCBIfam" id="NF003507">
    <property type="entry name" value="PRK05170.2-5"/>
    <property type="match status" value="1"/>
</dbReference>
<dbReference type="PIRSF" id="PIRSF006173">
    <property type="entry name" value="UCP006173"/>
    <property type="match status" value="1"/>
</dbReference>
<dbReference type="InterPro" id="IPR008228">
    <property type="entry name" value="UCP006173"/>
</dbReference>
<accession>A0A9D1Q7F4</accession>
<dbReference type="PANTHER" id="PTHR37421:SF1">
    <property type="entry name" value="UPF0260 PROTEIN YCGN"/>
    <property type="match status" value="1"/>
</dbReference>
<dbReference type="AlphaFoldDB" id="A0A9D1Q7F4"/>
<dbReference type="InterPro" id="IPR005358">
    <property type="entry name" value="Puta_zinc/iron-chelating_dom"/>
</dbReference>
<dbReference type="Pfam" id="PF03692">
    <property type="entry name" value="CxxCxxCC"/>
    <property type="match status" value="1"/>
</dbReference>
<reference evidence="1" key="2">
    <citation type="submission" date="2021-04" db="EMBL/GenBank/DDBJ databases">
        <authorList>
            <person name="Gilroy R."/>
        </authorList>
    </citation>
    <scope>NUCLEOTIDE SEQUENCE</scope>
    <source>
        <strain evidence="1">CHK160-9182</strain>
    </source>
</reference>
<name>A0A9D1Q7F4_9GAMM</name>
<evidence type="ECO:0000313" key="1">
    <source>
        <dbReference type="EMBL" id="HIW07439.1"/>
    </source>
</evidence>